<proteinExistence type="predicted"/>
<accession>A0A1S1N339</accession>
<feature type="transmembrane region" description="Helical" evidence="1">
    <location>
        <begin position="106"/>
        <end position="127"/>
    </location>
</feature>
<gene>
    <name evidence="2" type="ORF">BIW53_16665</name>
</gene>
<evidence type="ECO:0000313" key="2">
    <source>
        <dbReference type="EMBL" id="OHU93872.1"/>
    </source>
</evidence>
<evidence type="ECO:0000256" key="1">
    <source>
        <dbReference type="SAM" id="Phobius"/>
    </source>
</evidence>
<evidence type="ECO:0000313" key="3">
    <source>
        <dbReference type="Proteomes" id="UP000180253"/>
    </source>
</evidence>
<organism evidence="2 3">
    <name type="scientific">Pseudoalteromonas byunsanensis</name>
    <dbReference type="NCBI Taxonomy" id="327939"/>
    <lineage>
        <taxon>Bacteria</taxon>
        <taxon>Pseudomonadati</taxon>
        <taxon>Pseudomonadota</taxon>
        <taxon>Gammaproteobacteria</taxon>
        <taxon>Alteromonadales</taxon>
        <taxon>Pseudoalteromonadaceae</taxon>
        <taxon>Pseudoalteromonas</taxon>
    </lineage>
</organism>
<dbReference type="AlphaFoldDB" id="A0A1S1N339"/>
<keyword evidence="1" id="KW-0472">Membrane</keyword>
<dbReference type="Proteomes" id="UP000180253">
    <property type="component" value="Unassembled WGS sequence"/>
</dbReference>
<sequence length="138" mass="16145">MSACRYYHFFVIVDYFKSGELEVARSFTGNVMTLTACTVVCFCAGLMTKYKDARVTRQKMNEQQKNWYRFKFTLLPVLSTVLINTVATYENEFGHTLAPFTITDFIIWFMVVNSGFFVIFSALFWYLSGKAWEENNHQ</sequence>
<feature type="transmembrane region" description="Helical" evidence="1">
    <location>
        <begin position="27"/>
        <end position="47"/>
    </location>
</feature>
<keyword evidence="3" id="KW-1185">Reference proteome</keyword>
<reference evidence="2 3" key="1">
    <citation type="submission" date="2016-10" db="EMBL/GenBank/DDBJ databases">
        <title>Pseudoalteromonas amylolytica sp. nov., isolated from the surface seawater.</title>
        <authorList>
            <person name="Wu Y.-H."/>
            <person name="Cheng H."/>
            <person name="Jin X.-B."/>
            <person name="Wang C.-S."/>
            <person name="Xu X.-W."/>
        </authorList>
    </citation>
    <scope>NUCLEOTIDE SEQUENCE [LARGE SCALE GENOMIC DNA]</scope>
    <source>
        <strain evidence="2 3">JCM 12483</strain>
    </source>
</reference>
<keyword evidence="1" id="KW-1133">Transmembrane helix</keyword>
<comment type="caution">
    <text evidence="2">The sequence shown here is derived from an EMBL/GenBank/DDBJ whole genome shotgun (WGS) entry which is preliminary data.</text>
</comment>
<keyword evidence="1" id="KW-0812">Transmembrane</keyword>
<feature type="transmembrane region" description="Helical" evidence="1">
    <location>
        <begin position="68"/>
        <end position="86"/>
    </location>
</feature>
<protein>
    <submittedName>
        <fullName evidence="2">Uncharacterized protein</fullName>
    </submittedName>
</protein>
<dbReference type="EMBL" id="MNAN01000035">
    <property type="protein sequence ID" value="OHU93872.1"/>
    <property type="molecule type" value="Genomic_DNA"/>
</dbReference>
<name>A0A1S1N339_9GAMM</name>